<dbReference type="SUPFAM" id="SSF53756">
    <property type="entry name" value="UDP-Glycosyltransferase/glycogen phosphorylase"/>
    <property type="match status" value="1"/>
</dbReference>
<sequence>MKQKILYIMHVDWRWIKQRPHFIAEGLSDFYDVTVVHFCSKRYLFQNPFISDTDNNLNILPAFRLPLYQNNSIYNLNKVYMRIYFRLLLKKYNPDIIWITYPQLYDYIPENNCKIIYDCMDLATGFDFEDKSKIIDLEEKLINDSSLVFTSSNYLFNKLIDTYHCEDKLFLIRNAYSGEIIPKPLNFEGSGSIETEKTFKIGYVGTISKWIDFTKIKRTLKEINNIEYHFIGPCELDQVLEDSRINFHGPVNYNEIYNHVKDFDCLIVPFNVDDKIKAADPGKIYGYINYNKPIISVYYKELEYFSKFLYFYSTTEDLLDLLNNMVINGFERKYSNDERIEFLKKNSWNMRAKEIRNILKLFKLVSLIGKFRIKLLSY</sequence>
<gene>
    <name evidence="1" type="ORF">DSM1535_0443</name>
</gene>
<accession>A0A090I4Q3</accession>
<organism evidence="1">
    <name type="scientific">Methanobacterium formicicum</name>
    <dbReference type="NCBI Taxonomy" id="2162"/>
    <lineage>
        <taxon>Archaea</taxon>
        <taxon>Methanobacteriati</taxon>
        <taxon>Methanobacteriota</taxon>
        <taxon>Methanomada group</taxon>
        <taxon>Methanobacteria</taxon>
        <taxon>Methanobacteriales</taxon>
        <taxon>Methanobacteriaceae</taxon>
        <taxon>Methanobacterium</taxon>
    </lineage>
</organism>
<dbReference type="KEGG" id="mfi:DSM1535_0443"/>
<evidence type="ECO:0000313" key="1">
    <source>
        <dbReference type="EMBL" id="CEA12805.1"/>
    </source>
</evidence>
<reference evidence="1" key="1">
    <citation type="submission" date="2014-08" db="EMBL/GenBank/DDBJ databases">
        <authorList>
            <person name="Wibberg D."/>
        </authorList>
    </citation>
    <scope>NUCLEOTIDE SEQUENCE</scope>
</reference>
<dbReference type="EMBL" id="LN515531">
    <property type="protein sequence ID" value="CEA12805.1"/>
    <property type="molecule type" value="Genomic_DNA"/>
</dbReference>
<proteinExistence type="predicted"/>
<dbReference type="PATRIC" id="fig|2162.9.peg.462"/>
<evidence type="ECO:0008006" key="2">
    <source>
        <dbReference type="Google" id="ProtNLM"/>
    </source>
</evidence>
<protein>
    <recommendedName>
        <fullName evidence="2">Glycosyltransferase</fullName>
    </recommendedName>
</protein>
<dbReference type="AlphaFoldDB" id="A0A090I4Q3"/>
<dbReference type="RefSeq" id="WP_048072101.1">
    <property type="nucleotide sequence ID" value="NZ_JARVXG010000051.1"/>
</dbReference>
<dbReference type="Gene3D" id="3.40.50.2000">
    <property type="entry name" value="Glycogen Phosphorylase B"/>
    <property type="match status" value="2"/>
</dbReference>
<name>A0A090I4Q3_METFO</name>